<dbReference type="PROSITE" id="PS50240">
    <property type="entry name" value="TRYPSIN_DOM"/>
    <property type="match status" value="1"/>
</dbReference>
<sequence length="312" mass="34117">MTGGTPAQSSSKYPFSVTLTDPILCGGSIISLDPPWILTAAHCIENLEINTDRYTVAYGNRKFSEQSYAAIAQAISHPLYVSSQQLQTQVYATDRTDVIPYDIGLIRLKYPLVANTHVNRIPLLMNFADNDGTSKTMNMLETIGMGYTGYEKPHAEFLQFTQCNSSNTETLRDNNFNRSIILATSNAGLCHGDSGSPLLFKPSDTSNEYYLNGVLNRILNAYDPDPDNGTCPFHESNLTSFINSFVKPSVHIEWIVGVTRLSLAALTDPVTSSDGSDVFASSASSASLLLRAPCFSINWSFLLLIGSLFIIV</sequence>
<dbReference type="PRINTS" id="PR00722">
    <property type="entry name" value="CHYMOTRYPSIN"/>
</dbReference>
<dbReference type="GO" id="GO:0004252">
    <property type="term" value="F:serine-type endopeptidase activity"/>
    <property type="evidence" value="ECO:0007669"/>
    <property type="project" value="InterPro"/>
</dbReference>
<evidence type="ECO:0000313" key="4">
    <source>
        <dbReference type="EMBL" id="KAG2209663.1"/>
    </source>
</evidence>
<keyword evidence="5" id="KW-1185">Reference proteome</keyword>
<dbReference type="SMART" id="SM00020">
    <property type="entry name" value="Tryp_SPc"/>
    <property type="match status" value="1"/>
</dbReference>
<keyword evidence="2" id="KW-0812">Transmembrane</keyword>
<keyword evidence="1" id="KW-1015">Disulfide bond</keyword>
<gene>
    <name evidence="4" type="ORF">INT46_004228</name>
</gene>
<dbReference type="PANTHER" id="PTHR24250">
    <property type="entry name" value="CHYMOTRYPSIN-RELATED"/>
    <property type="match status" value="1"/>
</dbReference>
<dbReference type="PANTHER" id="PTHR24250:SF50">
    <property type="entry name" value="PEPTIDASE S1 DOMAIN-CONTAINING PROTEIN"/>
    <property type="match status" value="1"/>
</dbReference>
<dbReference type="Pfam" id="PF00089">
    <property type="entry name" value="Trypsin"/>
    <property type="match status" value="1"/>
</dbReference>
<evidence type="ECO:0000259" key="3">
    <source>
        <dbReference type="PROSITE" id="PS50240"/>
    </source>
</evidence>
<reference evidence="4" key="1">
    <citation type="submission" date="2020-12" db="EMBL/GenBank/DDBJ databases">
        <title>Metabolic potential, ecology and presence of endohyphal bacteria is reflected in genomic diversity of Mucoromycotina.</title>
        <authorList>
            <person name="Muszewska A."/>
            <person name="Okrasinska A."/>
            <person name="Steczkiewicz K."/>
            <person name="Drgas O."/>
            <person name="Orlowska M."/>
            <person name="Perlinska-Lenart U."/>
            <person name="Aleksandrzak-Piekarczyk T."/>
            <person name="Szatraj K."/>
            <person name="Zielenkiewicz U."/>
            <person name="Pilsyk S."/>
            <person name="Malc E."/>
            <person name="Mieczkowski P."/>
            <person name="Kruszewska J.S."/>
            <person name="Biernat P."/>
            <person name="Pawlowska J."/>
        </authorList>
    </citation>
    <scope>NUCLEOTIDE SEQUENCE</scope>
    <source>
        <strain evidence="4">CBS 226.32</strain>
    </source>
</reference>
<dbReference type="Gene3D" id="2.40.10.10">
    <property type="entry name" value="Trypsin-like serine proteases"/>
    <property type="match status" value="1"/>
</dbReference>
<evidence type="ECO:0000256" key="2">
    <source>
        <dbReference type="SAM" id="Phobius"/>
    </source>
</evidence>
<dbReference type="GO" id="GO:0006508">
    <property type="term" value="P:proteolysis"/>
    <property type="evidence" value="ECO:0007669"/>
    <property type="project" value="InterPro"/>
</dbReference>
<evidence type="ECO:0000256" key="1">
    <source>
        <dbReference type="ARBA" id="ARBA00023157"/>
    </source>
</evidence>
<proteinExistence type="predicted"/>
<dbReference type="InterPro" id="IPR001314">
    <property type="entry name" value="Peptidase_S1A"/>
</dbReference>
<dbReference type="InterPro" id="IPR043504">
    <property type="entry name" value="Peptidase_S1_PA_chymotrypsin"/>
</dbReference>
<name>A0A8H7VAS7_9FUNG</name>
<organism evidence="4 5">
    <name type="scientific">Mucor plumbeus</name>
    <dbReference type="NCBI Taxonomy" id="97098"/>
    <lineage>
        <taxon>Eukaryota</taxon>
        <taxon>Fungi</taxon>
        <taxon>Fungi incertae sedis</taxon>
        <taxon>Mucoromycota</taxon>
        <taxon>Mucoromycotina</taxon>
        <taxon>Mucoromycetes</taxon>
        <taxon>Mucorales</taxon>
        <taxon>Mucorineae</taxon>
        <taxon>Mucoraceae</taxon>
        <taxon>Mucor</taxon>
    </lineage>
</organism>
<dbReference type="InterPro" id="IPR009003">
    <property type="entry name" value="Peptidase_S1_PA"/>
</dbReference>
<dbReference type="OrthoDB" id="6380398at2759"/>
<dbReference type="InterPro" id="IPR001254">
    <property type="entry name" value="Trypsin_dom"/>
</dbReference>
<feature type="domain" description="Peptidase S1" evidence="3">
    <location>
        <begin position="1"/>
        <end position="260"/>
    </location>
</feature>
<dbReference type="EMBL" id="JAEPRC010000091">
    <property type="protein sequence ID" value="KAG2209663.1"/>
    <property type="molecule type" value="Genomic_DNA"/>
</dbReference>
<dbReference type="Proteomes" id="UP000650833">
    <property type="component" value="Unassembled WGS sequence"/>
</dbReference>
<comment type="caution">
    <text evidence="4">The sequence shown here is derived from an EMBL/GenBank/DDBJ whole genome shotgun (WGS) entry which is preliminary data.</text>
</comment>
<accession>A0A8H7VAS7</accession>
<keyword evidence="2" id="KW-0472">Membrane</keyword>
<protein>
    <recommendedName>
        <fullName evidence="3">Peptidase S1 domain-containing protein</fullName>
    </recommendedName>
</protein>
<evidence type="ECO:0000313" key="5">
    <source>
        <dbReference type="Proteomes" id="UP000650833"/>
    </source>
</evidence>
<dbReference type="AlphaFoldDB" id="A0A8H7VAS7"/>
<dbReference type="InterPro" id="IPR018114">
    <property type="entry name" value="TRYPSIN_HIS"/>
</dbReference>
<dbReference type="SUPFAM" id="SSF50494">
    <property type="entry name" value="Trypsin-like serine proteases"/>
    <property type="match status" value="1"/>
</dbReference>
<feature type="transmembrane region" description="Helical" evidence="2">
    <location>
        <begin position="288"/>
        <end position="311"/>
    </location>
</feature>
<dbReference type="PROSITE" id="PS00134">
    <property type="entry name" value="TRYPSIN_HIS"/>
    <property type="match status" value="1"/>
</dbReference>
<keyword evidence="2" id="KW-1133">Transmembrane helix</keyword>